<evidence type="ECO:0000256" key="4">
    <source>
        <dbReference type="ARBA" id="ARBA00022386"/>
    </source>
</evidence>
<gene>
    <name evidence="16" type="ORF">SAMN05443547_0691</name>
</gene>
<proteinExistence type="inferred from homology"/>
<accession>A0A1M7ZU93</accession>
<keyword evidence="12" id="KW-0464">Manganese</keyword>
<dbReference type="InterPro" id="IPR036421">
    <property type="entry name" value="Fe_dep_repressor_sf"/>
</dbReference>
<evidence type="ECO:0000256" key="8">
    <source>
        <dbReference type="ARBA" id="ARBA00023015"/>
    </source>
</evidence>
<protein>
    <recommendedName>
        <fullName evidence="4">Transcriptional regulator MntR</fullName>
    </recommendedName>
    <alternativeName>
        <fullName evidence="14">Manganese transport regulator</fullName>
    </alternativeName>
</protein>
<dbReference type="Proteomes" id="UP000184611">
    <property type="component" value="Unassembled WGS sequence"/>
</dbReference>
<organism evidence="16 17">
    <name type="scientific">Flavobacterium cucumis</name>
    <dbReference type="NCBI Taxonomy" id="416016"/>
    <lineage>
        <taxon>Bacteria</taxon>
        <taxon>Pseudomonadati</taxon>
        <taxon>Bacteroidota</taxon>
        <taxon>Flavobacteriia</taxon>
        <taxon>Flavobacteriales</taxon>
        <taxon>Flavobacteriaceae</taxon>
        <taxon>Flavobacterium</taxon>
    </lineage>
</organism>
<keyword evidence="5" id="KW-0963">Cytoplasm</keyword>
<dbReference type="PROSITE" id="PS50944">
    <property type="entry name" value="HTH_DTXR"/>
    <property type="match status" value="1"/>
</dbReference>
<dbReference type="InterPro" id="IPR022689">
    <property type="entry name" value="Iron_dep_repressor"/>
</dbReference>
<dbReference type="InterPro" id="IPR008988">
    <property type="entry name" value="Transcriptional_repressor_C"/>
</dbReference>
<dbReference type="SMART" id="SM00899">
    <property type="entry name" value="FeoA"/>
    <property type="match status" value="1"/>
</dbReference>
<reference evidence="17" key="1">
    <citation type="submission" date="2016-12" db="EMBL/GenBank/DDBJ databases">
        <authorList>
            <person name="Varghese N."/>
            <person name="Submissions S."/>
        </authorList>
    </citation>
    <scope>NUCLEOTIDE SEQUENCE [LARGE SCALE GENOMIC DNA]</scope>
    <source>
        <strain evidence="17">DSM 18830</strain>
    </source>
</reference>
<evidence type="ECO:0000256" key="11">
    <source>
        <dbReference type="ARBA" id="ARBA00023163"/>
    </source>
</evidence>
<dbReference type="Pfam" id="PF01325">
    <property type="entry name" value="Fe_dep_repress"/>
    <property type="match status" value="1"/>
</dbReference>
<keyword evidence="9" id="KW-0238">DNA-binding</keyword>
<keyword evidence="8" id="KW-0805">Transcription regulation</keyword>
<keyword evidence="17" id="KW-1185">Reference proteome</keyword>
<name>A0A1M7ZU93_9FLAO</name>
<dbReference type="PANTHER" id="PTHR33238">
    <property type="entry name" value="IRON (METAL) DEPENDENT REPRESSOR, DTXR FAMILY"/>
    <property type="match status" value="1"/>
</dbReference>
<dbReference type="Pfam" id="PF02742">
    <property type="entry name" value="Fe_dep_repr_C"/>
    <property type="match status" value="1"/>
</dbReference>
<comment type="subunit">
    <text evidence="3">Homodimer.</text>
</comment>
<evidence type="ECO:0000313" key="16">
    <source>
        <dbReference type="EMBL" id="SHO72360.1"/>
    </source>
</evidence>
<evidence type="ECO:0000259" key="15">
    <source>
        <dbReference type="PROSITE" id="PS50944"/>
    </source>
</evidence>
<dbReference type="InterPro" id="IPR001367">
    <property type="entry name" value="Fe_dep_repressor"/>
</dbReference>
<dbReference type="SUPFAM" id="SSF46785">
    <property type="entry name" value="Winged helix' DNA-binding domain"/>
    <property type="match status" value="1"/>
</dbReference>
<dbReference type="OrthoDB" id="9791355at2"/>
<dbReference type="InterPro" id="IPR036388">
    <property type="entry name" value="WH-like_DNA-bd_sf"/>
</dbReference>
<comment type="function">
    <text evidence="13">In the presence of manganese, represses expression of mntH and mntS. Up-regulates expression of mntP.</text>
</comment>
<evidence type="ECO:0000256" key="5">
    <source>
        <dbReference type="ARBA" id="ARBA00022490"/>
    </source>
</evidence>
<evidence type="ECO:0000313" key="17">
    <source>
        <dbReference type="Proteomes" id="UP000184611"/>
    </source>
</evidence>
<dbReference type="PANTHER" id="PTHR33238:SF11">
    <property type="entry name" value="TRANSCRIPTIONAL REGULATOR MNTR"/>
    <property type="match status" value="1"/>
</dbReference>
<dbReference type="Gene3D" id="1.10.10.10">
    <property type="entry name" value="Winged helix-like DNA-binding domain superfamily/Winged helix DNA-binding domain"/>
    <property type="match status" value="1"/>
</dbReference>
<comment type="similarity">
    <text evidence="2">Belongs to the DtxR/MntR family.</text>
</comment>
<dbReference type="Pfam" id="PF04023">
    <property type="entry name" value="FeoA"/>
    <property type="match status" value="1"/>
</dbReference>
<dbReference type="GO" id="GO:0046914">
    <property type="term" value="F:transition metal ion binding"/>
    <property type="evidence" value="ECO:0007669"/>
    <property type="project" value="InterPro"/>
</dbReference>
<dbReference type="InterPro" id="IPR007167">
    <property type="entry name" value="Fe-transptr_FeoA-like"/>
</dbReference>
<dbReference type="SUPFAM" id="SSF50037">
    <property type="entry name" value="C-terminal domain of transcriptional repressors"/>
    <property type="match status" value="1"/>
</dbReference>
<evidence type="ECO:0000256" key="6">
    <source>
        <dbReference type="ARBA" id="ARBA00022491"/>
    </source>
</evidence>
<dbReference type="InterPro" id="IPR036390">
    <property type="entry name" value="WH_DNA-bd_sf"/>
</dbReference>
<feature type="domain" description="HTH dtxR-type" evidence="15">
    <location>
        <begin position="1"/>
        <end position="63"/>
    </location>
</feature>
<dbReference type="GO" id="GO:0045892">
    <property type="term" value="P:negative regulation of DNA-templated transcription"/>
    <property type="evidence" value="ECO:0007669"/>
    <property type="project" value="TreeGrafter"/>
</dbReference>
<dbReference type="Gene3D" id="1.10.60.10">
    <property type="entry name" value="Iron dependent repressor, metal binding and dimerisation domain"/>
    <property type="match status" value="1"/>
</dbReference>
<evidence type="ECO:0000256" key="1">
    <source>
        <dbReference type="ARBA" id="ARBA00004496"/>
    </source>
</evidence>
<evidence type="ECO:0000256" key="10">
    <source>
        <dbReference type="ARBA" id="ARBA00023159"/>
    </source>
</evidence>
<dbReference type="RefSeq" id="WP_073581393.1">
    <property type="nucleotide sequence ID" value="NZ_CBCSEA010000001.1"/>
</dbReference>
<evidence type="ECO:0000256" key="9">
    <source>
        <dbReference type="ARBA" id="ARBA00023125"/>
    </source>
</evidence>
<dbReference type="GO" id="GO:0003677">
    <property type="term" value="F:DNA binding"/>
    <property type="evidence" value="ECO:0007669"/>
    <property type="project" value="UniProtKB-KW"/>
</dbReference>
<dbReference type="GO" id="GO:0046983">
    <property type="term" value="F:protein dimerization activity"/>
    <property type="evidence" value="ECO:0007669"/>
    <property type="project" value="InterPro"/>
</dbReference>
<evidence type="ECO:0000256" key="7">
    <source>
        <dbReference type="ARBA" id="ARBA00023004"/>
    </source>
</evidence>
<dbReference type="SMART" id="SM00529">
    <property type="entry name" value="HTH_DTXR"/>
    <property type="match status" value="1"/>
</dbReference>
<comment type="subcellular location">
    <subcellularLocation>
        <location evidence="1">Cytoplasm</location>
    </subcellularLocation>
</comment>
<dbReference type="GO" id="GO:0005737">
    <property type="term" value="C:cytoplasm"/>
    <property type="evidence" value="ECO:0007669"/>
    <property type="project" value="UniProtKB-SubCell"/>
</dbReference>
<dbReference type="GO" id="GO:0003700">
    <property type="term" value="F:DNA-binding transcription factor activity"/>
    <property type="evidence" value="ECO:0007669"/>
    <property type="project" value="InterPro"/>
</dbReference>
<keyword evidence="10" id="KW-0010">Activator</keyword>
<dbReference type="InterPro" id="IPR038157">
    <property type="entry name" value="FeoA_core_dom"/>
</dbReference>
<keyword evidence="7" id="KW-0408">Iron</keyword>
<dbReference type="InterPro" id="IPR050536">
    <property type="entry name" value="DtxR_MntR_Metal-Reg"/>
</dbReference>
<dbReference type="InterPro" id="IPR022687">
    <property type="entry name" value="HTH_DTXR"/>
</dbReference>
<dbReference type="EMBL" id="FRYK01000001">
    <property type="protein sequence ID" value="SHO72360.1"/>
    <property type="molecule type" value="Genomic_DNA"/>
</dbReference>
<keyword evidence="6" id="KW-0678">Repressor</keyword>
<evidence type="ECO:0000256" key="14">
    <source>
        <dbReference type="ARBA" id="ARBA00032593"/>
    </source>
</evidence>
<dbReference type="Gene3D" id="2.30.30.90">
    <property type="match status" value="1"/>
</dbReference>
<evidence type="ECO:0000256" key="13">
    <source>
        <dbReference type="ARBA" id="ARBA00025185"/>
    </source>
</evidence>
<evidence type="ECO:0000256" key="12">
    <source>
        <dbReference type="ARBA" id="ARBA00023211"/>
    </source>
</evidence>
<dbReference type="SUPFAM" id="SSF47979">
    <property type="entry name" value="Iron-dependent repressor protein, dimerization domain"/>
    <property type="match status" value="1"/>
</dbReference>
<dbReference type="AlphaFoldDB" id="A0A1M7ZU93"/>
<sequence>MTISEENYIKVIYHLSLVSPKGVNTNAIAGMLDTKASSVTDMMKKLSDKDLVTYQKYQGVTLTDKGLHSAKMIVRKHRLWEVFLVDKLGFSWDEVHEIAEELEHIKSEQLINKLDAFLGFPVADPHGDPIPDAKGIIKKIEKQLLSEVEINASFHCVGVKDSSTDFLKYLDKQKIALGSVVKVIDKEDFDDTLTVEIDGKRLTISNKIANNLYVQ</sequence>
<evidence type="ECO:0000256" key="3">
    <source>
        <dbReference type="ARBA" id="ARBA00011738"/>
    </source>
</evidence>
<evidence type="ECO:0000256" key="2">
    <source>
        <dbReference type="ARBA" id="ARBA00007871"/>
    </source>
</evidence>
<keyword evidence="11" id="KW-0804">Transcription</keyword>
<dbReference type="STRING" id="416016.SAMN05443547_0691"/>